<dbReference type="PROSITE" id="PS51456">
    <property type="entry name" value="MYOSIN_MOTOR"/>
    <property type="match status" value="1"/>
</dbReference>
<accession>A0AA36N2W8</accession>
<dbReference type="GO" id="GO:0051015">
    <property type="term" value="F:actin filament binding"/>
    <property type="evidence" value="ECO:0007669"/>
    <property type="project" value="TreeGrafter"/>
</dbReference>
<feature type="non-terminal residue" evidence="8">
    <location>
        <position position="1"/>
    </location>
</feature>
<dbReference type="InterPro" id="IPR027417">
    <property type="entry name" value="P-loop_NTPase"/>
</dbReference>
<dbReference type="Proteomes" id="UP001178507">
    <property type="component" value="Unassembled WGS sequence"/>
</dbReference>
<keyword evidence="9" id="KW-1185">Reference proteome</keyword>
<evidence type="ECO:0000256" key="2">
    <source>
        <dbReference type="ARBA" id="ARBA00022840"/>
    </source>
</evidence>
<evidence type="ECO:0000256" key="1">
    <source>
        <dbReference type="ARBA" id="ARBA00022741"/>
    </source>
</evidence>
<feature type="binding site" evidence="6">
    <location>
        <begin position="33"/>
        <end position="40"/>
    </location>
    <ligand>
        <name>ATP</name>
        <dbReference type="ChEBI" id="CHEBI:30616"/>
    </ligand>
</feature>
<comment type="caution">
    <text evidence="8">The sequence shown here is derived from an EMBL/GenBank/DDBJ whole genome shotgun (WGS) entry which is preliminary data.</text>
</comment>
<dbReference type="PANTHER" id="PTHR13140">
    <property type="entry name" value="MYOSIN"/>
    <property type="match status" value="1"/>
</dbReference>
<sequence length="133" mass="14136">TGGGLPIHLYSVADAAFRAMLSEKANQSIIISGESGAGKTEATKRMLAYLAELQSSKHESGGRRSVESQVLDANPVLEAFGNAKTVRNDNSSRFGKFIEVEFDTSGKLLSAQTLGRPSREATGEGMGLVTFVR</sequence>
<keyword evidence="3 6" id="KW-0518">Myosin</keyword>
<dbReference type="PRINTS" id="PR00193">
    <property type="entry name" value="MYOSINHEAVY"/>
</dbReference>
<dbReference type="GO" id="GO:0000146">
    <property type="term" value="F:microfilament motor activity"/>
    <property type="evidence" value="ECO:0007669"/>
    <property type="project" value="TreeGrafter"/>
</dbReference>
<keyword evidence="4 6" id="KW-0505">Motor protein</keyword>
<evidence type="ECO:0000313" key="8">
    <source>
        <dbReference type="EMBL" id="CAJ1387641.1"/>
    </source>
</evidence>
<protein>
    <recommendedName>
        <fullName evidence="7">Myosin motor domain-containing protein</fullName>
    </recommendedName>
</protein>
<gene>
    <name evidence="8" type="ORF">EVOR1521_LOCUS13669</name>
</gene>
<dbReference type="Gene3D" id="3.40.850.10">
    <property type="entry name" value="Kinesin motor domain"/>
    <property type="match status" value="1"/>
</dbReference>
<evidence type="ECO:0000313" key="9">
    <source>
        <dbReference type="Proteomes" id="UP001178507"/>
    </source>
</evidence>
<dbReference type="GO" id="GO:0005524">
    <property type="term" value="F:ATP binding"/>
    <property type="evidence" value="ECO:0007669"/>
    <property type="project" value="UniProtKB-UniRule"/>
</dbReference>
<feature type="domain" description="Myosin motor" evidence="7">
    <location>
        <begin position="1"/>
        <end position="133"/>
    </location>
</feature>
<comment type="caution">
    <text evidence="6">Lacks conserved residue(s) required for the propagation of feature annotation.</text>
</comment>
<dbReference type="InterPro" id="IPR036961">
    <property type="entry name" value="Kinesin_motor_dom_sf"/>
</dbReference>
<reference evidence="8" key="1">
    <citation type="submission" date="2023-08" db="EMBL/GenBank/DDBJ databases">
        <authorList>
            <person name="Chen Y."/>
            <person name="Shah S."/>
            <person name="Dougan E. K."/>
            <person name="Thang M."/>
            <person name="Chan C."/>
        </authorList>
    </citation>
    <scope>NUCLEOTIDE SEQUENCE</scope>
</reference>
<dbReference type="GO" id="GO:0016020">
    <property type="term" value="C:membrane"/>
    <property type="evidence" value="ECO:0007669"/>
    <property type="project" value="TreeGrafter"/>
</dbReference>
<dbReference type="SUPFAM" id="SSF52540">
    <property type="entry name" value="P-loop containing nucleoside triphosphate hydrolases"/>
    <property type="match status" value="1"/>
</dbReference>
<evidence type="ECO:0000256" key="4">
    <source>
        <dbReference type="ARBA" id="ARBA00023175"/>
    </source>
</evidence>
<dbReference type="Pfam" id="PF00063">
    <property type="entry name" value="Myosin_head"/>
    <property type="match status" value="1"/>
</dbReference>
<name>A0AA36N2W8_9DINO</name>
<proteinExistence type="inferred from homology"/>
<organism evidence="8 9">
    <name type="scientific">Effrenium voratum</name>
    <dbReference type="NCBI Taxonomy" id="2562239"/>
    <lineage>
        <taxon>Eukaryota</taxon>
        <taxon>Sar</taxon>
        <taxon>Alveolata</taxon>
        <taxon>Dinophyceae</taxon>
        <taxon>Suessiales</taxon>
        <taxon>Symbiodiniaceae</taxon>
        <taxon>Effrenium</taxon>
    </lineage>
</organism>
<evidence type="ECO:0000259" key="7">
    <source>
        <dbReference type="PROSITE" id="PS51456"/>
    </source>
</evidence>
<keyword evidence="2 6" id="KW-0067">ATP-binding</keyword>
<dbReference type="EMBL" id="CAUJNA010001548">
    <property type="protein sequence ID" value="CAJ1387641.1"/>
    <property type="molecule type" value="Genomic_DNA"/>
</dbReference>
<evidence type="ECO:0000256" key="3">
    <source>
        <dbReference type="ARBA" id="ARBA00023123"/>
    </source>
</evidence>
<keyword evidence="1 6" id="KW-0547">Nucleotide-binding</keyword>
<evidence type="ECO:0000256" key="6">
    <source>
        <dbReference type="PROSITE-ProRule" id="PRU00782"/>
    </source>
</evidence>
<dbReference type="GO" id="GO:0005737">
    <property type="term" value="C:cytoplasm"/>
    <property type="evidence" value="ECO:0007669"/>
    <property type="project" value="TreeGrafter"/>
</dbReference>
<keyword evidence="5 6" id="KW-0009">Actin-binding</keyword>
<dbReference type="GO" id="GO:0016459">
    <property type="term" value="C:myosin complex"/>
    <property type="evidence" value="ECO:0007669"/>
    <property type="project" value="UniProtKB-KW"/>
</dbReference>
<dbReference type="AlphaFoldDB" id="A0AA36N2W8"/>
<dbReference type="GO" id="GO:0007015">
    <property type="term" value="P:actin filament organization"/>
    <property type="evidence" value="ECO:0007669"/>
    <property type="project" value="TreeGrafter"/>
</dbReference>
<evidence type="ECO:0000256" key="5">
    <source>
        <dbReference type="ARBA" id="ARBA00023203"/>
    </source>
</evidence>
<comment type="similarity">
    <text evidence="6">Belongs to the TRAFAC class myosin-kinesin ATPase superfamily. Myosin family.</text>
</comment>
<dbReference type="InterPro" id="IPR001609">
    <property type="entry name" value="Myosin_head_motor_dom-like"/>
</dbReference>
<dbReference type="PANTHER" id="PTHR13140:SF706">
    <property type="entry name" value="DILUTE CLASS UNCONVENTIONAL MYOSIN, ISOFORM C"/>
    <property type="match status" value="1"/>
</dbReference>